<feature type="domain" description="O-antigen ligase-related" evidence="6">
    <location>
        <begin position="239"/>
        <end position="386"/>
    </location>
</feature>
<comment type="caution">
    <text evidence="8">The sequence shown here is derived from an EMBL/GenBank/DDBJ whole genome shotgun (WGS) entry which is preliminary data.</text>
</comment>
<evidence type="ECO:0000259" key="6">
    <source>
        <dbReference type="Pfam" id="PF04932"/>
    </source>
</evidence>
<name>A0A4S4FP34_9MICO</name>
<evidence type="ECO:0000256" key="1">
    <source>
        <dbReference type="ARBA" id="ARBA00004141"/>
    </source>
</evidence>
<organism evidence="8 9">
    <name type="scientific">Naasia lichenicola</name>
    <dbReference type="NCBI Taxonomy" id="2565933"/>
    <lineage>
        <taxon>Bacteria</taxon>
        <taxon>Bacillati</taxon>
        <taxon>Actinomycetota</taxon>
        <taxon>Actinomycetes</taxon>
        <taxon>Micrococcales</taxon>
        <taxon>Microbacteriaceae</taxon>
        <taxon>Naasia</taxon>
    </lineage>
</organism>
<evidence type="ECO:0000256" key="4">
    <source>
        <dbReference type="ARBA" id="ARBA00023136"/>
    </source>
</evidence>
<gene>
    <name evidence="8" type="ORF">E6C64_08255</name>
    <name evidence="7" type="ORF">E6C64_09110</name>
</gene>
<reference evidence="8 9" key="1">
    <citation type="submission" date="2019-04" db="EMBL/GenBank/DDBJ databases">
        <authorList>
            <person name="Jiang L."/>
        </authorList>
    </citation>
    <scope>NUCLEOTIDE SEQUENCE [LARGE SCALE GENOMIC DNA]</scope>
    <source>
        <strain evidence="8 9">YIM 131853</strain>
    </source>
</reference>
<feature type="transmembrane region" description="Helical" evidence="5">
    <location>
        <begin position="233"/>
        <end position="248"/>
    </location>
</feature>
<evidence type="ECO:0000313" key="7">
    <source>
        <dbReference type="EMBL" id="THG30787.1"/>
    </source>
</evidence>
<keyword evidence="4 5" id="KW-0472">Membrane</keyword>
<evidence type="ECO:0000313" key="9">
    <source>
        <dbReference type="Proteomes" id="UP000309133"/>
    </source>
</evidence>
<accession>A0A4S4FP34</accession>
<dbReference type="Proteomes" id="UP000309133">
    <property type="component" value="Unassembled WGS sequence"/>
</dbReference>
<dbReference type="OrthoDB" id="1118146at2"/>
<evidence type="ECO:0000256" key="5">
    <source>
        <dbReference type="SAM" id="Phobius"/>
    </source>
</evidence>
<feature type="transmembrane region" description="Helical" evidence="5">
    <location>
        <begin position="373"/>
        <end position="394"/>
    </location>
</feature>
<dbReference type="RefSeq" id="WP_136427144.1">
    <property type="nucleotide sequence ID" value="NZ_SSSM01000003.1"/>
</dbReference>
<feature type="transmembrane region" description="Helical" evidence="5">
    <location>
        <begin position="254"/>
        <end position="273"/>
    </location>
</feature>
<feature type="transmembrane region" description="Helical" evidence="5">
    <location>
        <begin position="203"/>
        <end position="226"/>
    </location>
</feature>
<feature type="transmembrane region" description="Helical" evidence="5">
    <location>
        <begin position="143"/>
        <end position="165"/>
    </location>
</feature>
<feature type="transmembrane region" description="Helical" evidence="5">
    <location>
        <begin position="112"/>
        <end position="131"/>
    </location>
</feature>
<evidence type="ECO:0000256" key="2">
    <source>
        <dbReference type="ARBA" id="ARBA00022692"/>
    </source>
</evidence>
<evidence type="ECO:0000256" key="3">
    <source>
        <dbReference type="ARBA" id="ARBA00022989"/>
    </source>
</evidence>
<feature type="transmembrane region" description="Helical" evidence="5">
    <location>
        <begin position="437"/>
        <end position="454"/>
    </location>
</feature>
<sequence>MATRTAAYAYAILAFFTLFAGEAIRNTFSWYGYAGWIAVMFVGCVVVFAQGVRAGRQVEGDQSRASIRPLRGLLDQRKGAAFGRLWPAAVVLLGAYIVWAIVSLAWSAYPLGTLTGIAALLVVTFVAVTLVRSLGWIEIARALAVALTVILALSLLFEIIVAAVARRPILPVFPIDVVPGQKIPDAFYWSRALLFEGGRIQGIVGNANLLGFIALLALILCGCLLAAGALPRWLAISGLALATLELVLTRSSTVIAATVTTVLVLALGVLLRRGARASRAVRRRVGSGVIALLLVGVVVALIQYRSLLAIMGKSDDLTGRFDIWSTVGTLFLQRPVVGWGWIGYWLPWIAPFDHLAERRGVVYLQAHNAFLDVAFQLGVVGLILFIGLIIAIATRIGRGELGSADASASTVGVLLPALLLTALLTQALAESRLLYEGNWALLGVLVLASAAPLAQSRARPDDAAVRLDESR</sequence>
<dbReference type="InterPro" id="IPR051533">
    <property type="entry name" value="WaaL-like"/>
</dbReference>
<dbReference type="PANTHER" id="PTHR37422">
    <property type="entry name" value="TEICHURONIC ACID BIOSYNTHESIS PROTEIN TUAE"/>
    <property type="match status" value="1"/>
</dbReference>
<comment type="subcellular location">
    <subcellularLocation>
        <location evidence="1">Membrane</location>
        <topology evidence="1">Multi-pass membrane protein</topology>
    </subcellularLocation>
</comment>
<dbReference type="Pfam" id="PF04932">
    <property type="entry name" value="Wzy_C"/>
    <property type="match status" value="1"/>
</dbReference>
<protein>
    <submittedName>
        <fullName evidence="8">O-antigen ligase family protein</fullName>
    </submittedName>
</protein>
<dbReference type="InterPro" id="IPR007016">
    <property type="entry name" value="O-antigen_ligase-rel_domated"/>
</dbReference>
<keyword evidence="3 5" id="KW-1133">Transmembrane helix</keyword>
<proteinExistence type="predicted"/>
<keyword evidence="8" id="KW-0436">Ligase</keyword>
<dbReference type="EMBL" id="SSSM01000003">
    <property type="protein sequence ID" value="THG32024.1"/>
    <property type="molecule type" value="Genomic_DNA"/>
</dbReference>
<feature type="transmembrane region" description="Helical" evidence="5">
    <location>
        <begin position="30"/>
        <end position="49"/>
    </location>
</feature>
<keyword evidence="9" id="KW-1185">Reference proteome</keyword>
<dbReference type="GO" id="GO:0016020">
    <property type="term" value="C:membrane"/>
    <property type="evidence" value="ECO:0007669"/>
    <property type="project" value="UniProtKB-SubCell"/>
</dbReference>
<feature type="transmembrane region" description="Helical" evidence="5">
    <location>
        <begin position="406"/>
        <end position="425"/>
    </location>
</feature>
<feature type="transmembrane region" description="Helical" evidence="5">
    <location>
        <begin position="85"/>
        <end position="106"/>
    </location>
</feature>
<feature type="transmembrane region" description="Helical" evidence="5">
    <location>
        <begin position="285"/>
        <end position="304"/>
    </location>
</feature>
<dbReference type="PANTHER" id="PTHR37422:SF13">
    <property type="entry name" value="LIPOPOLYSACCHARIDE BIOSYNTHESIS PROTEIN PA4999-RELATED"/>
    <property type="match status" value="1"/>
</dbReference>
<dbReference type="AlphaFoldDB" id="A0A4S4FP34"/>
<evidence type="ECO:0000313" key="8">
    <source>
        <dbReference type="EMBL" id="THG32024.1"/>
    </source>
</evidence>
<keyword evidence="2 5" id="KW-0812">Transmembrane</keyword>
<dbReference type="EMBL" id="SSSM01000004">
    <property type="protein sequence ID" value="THG30787.1"/>
    <property type="molecule type" value="Genomic_DNA"/>
</dbReference>
<dbReference type="GO" id="GO:0016874">
    <property type="term" value="F:ligase activity"/>
    <property type="evidence" value="ECO:0007669"/>
    <property type="project" value="UniProtKB-KW"/>
</dbReference>